<comment type="caution">
    <text evidence="3">The sequence shown here is derived from an EMBL/GenBank/DDBJ whole genome shotgun (WGS) entry which is preliminary data.</text>
</comment>
<feature type="region of interest" description="Disordered" evidence="1">
    <location>
        <begin position="1"/>
        <end position="54"/>
    </location>
</feature>
<dbReference type="EMBL" id="MIJY01000013">
    <property type="protein sequence ID" value="OEG16147.1"/>
    <property type="molecule type" value="Genomic_DNA"/>
</dbReference>
<dbReference type="Pfam" id="PF16308">
    <property type="entry name" value="DUF4950"/>
    <property type="match status" value="1"/>
</dbReference>
<sequence>MSLLMLVGCSSNSSKTTQKEGTKESTVTKKVTKNKQKKKEVTKQSTSSSTLKQSEEQQIGLSDFVGGWGVPQSGNLFFINSDGTYSSATATNASLGDIAFSVNDNKTFLMSTSIGDFVKELDGTLTAKGQNYQYLGNVTMEQFLQNKEDSAVQNPQEPSSSPSAASENNVAGRVAPVDNSENIAEIVSYFDQQRALIINKKREQIQSWKDSGEVEWSDEIINSAFAEFESYLGSSSDFTHLVGNSSQDYIKASIDKRFQHAFDTMIQK</sequence>
<dbReference type="InterPro" id="IPR032539">
    <property type="entry name" value="DUF4950"/>
</dbReference>
<protein>
    <recommendedName>
        <fullName evidence="2">DUF4950 domain-containing protein</fullName>
    </recommendedName>
</protein>
<feature type="region of interest" description="Disordered" evidence="1">
    <location>
        <begin position="147"/>
        <end position="170"/>
    </location>
</feature>
<evidence type="ECO:0000256" key="1">
    <source>
        <dbReference type="SAM" id="MobiDB-lite"/>
    </source>
</evidence>
<feature type="compositionally biased region" description="Basic and acidic residues" evidence="1">
    <location>
        <begin position="17"/>
        <end position="27"/>
    </location>
</feature>
<name>A0A1E5GU07_9ENTE</name>
<feature type="domain" description="DUF4950" evidence="2">
    <location>
        <begin position="12"/>
        <end position="170"/>
    </location>
</feature>
<feature type="compositionally biased region" description="Basic residues" evidence="1">
    <location>
        <begin position="30"/>
        <end position="40"/>
    </location>
</feature>
<proteinExistence type="predicted"/>
<dbReference type="AlphaFoldDB" id="A0A1E5GU07"/>
<organism evidence="3 4">
    <name type="scientific">Enterococcus termitis</name>
    <dbReference type="NCBI Taxonomy" id="332950"/>
    <lineage>
        <taxon>Bacteria</taxon>
        <taxon>Bacillati</taxon>
        <taxon>Bacillota</taxon>
        <taxon>Bacilli</taxon>
        <taxon>Lactobacillales</taxon>
        <taxon>Enterococcaceae</taxon>
        <taxon>Enterococcus</taxon>
    </lineage>
</organism>
<feature type="compositionally biased region" description="Low complexity" evidence="1">
    <location>
        <begin position="152"/>
        <end position="170"/>
    </location>
</feature>
<feature type="compositionally biased region" description="Low complexity" evidence="1">
    <location>
        <begin position="43"/>
        <end position="54"/>
    </location>
</feature>
<evidence type="ECO:0000313" key="3">
    <source>
        <dbReference type="EMBL" id="OEG16147.1"/>
    </source>
</evidence>
<dbReference type="Proteomes" id="UP000095094">
    <property type="component" value="Unassembled WGS sequence"/>
</dbReference>
<evidence type="ECO:0000259" key="2">
    <source>
        <dbReference type="Pfam" id="PF16308"/>
    </source>
</evidence>
<gene>
    <name evidence="3" type="ORF">BCR25_18295</name>
</gene>
<keyword evidence="4" id="KW-1185">Reference proteome</keyword>
<evidence type="ECO:0000313" key="4">
    <source>
        <dbReference type="Proteomes" id="UP000095094"/>
    </source>
</evidence>
<accession>A0A1E5GU07</accession>
<reference evidence="4" key="1">
    <citation type="submission" date="2016-09" db="EMBL/GenBank/DDBJ databases">
        <authorList>
            <person name="Gulvik C.A."/>
        </authorList>
    </citation>
    <scope>NUCLEOTIDE SEQUENCE [LARGE SCALE GENOMIC DNA]</scope>
    <source>
        <strain evidence="4">LMG 8895</strain>
    </source>
</reference>